<evidence type="ECO:0000256" key="3">
    <source>
        <dbReference type="ARBA" id="ARBA00022722"/>
    </source>
</evidence>
<dbReference type="AlphaFoldDB" id="A0A450T3M5"/>
<keyword evidence="6 8" id="KW-0460">Magnesium</keyword>
<gene>
    <name evidence="8" type="primary">vapC</name>
    <name evidence="10" type="ORF">BECKFW1821C_GA0114237_100115</name>
</gene>
<keyword evidence="3 8" id="KW-0540">Nuclease</keyword>
<comment type="similarity">
    <text evidence="7 8">Belongs to the PINc/VapC protein family.</text>
</comment>
<evidence type="ECO:0000256" key="4">
    <source>
        <dbReference type="ARBA" id="ARBA00022723"/>
    </source>
</evidence>
<dbReference type="InterPro" id="IPR029060">
    <property type="entry name" value="PIN-like_dom_sf"/>
</dbReference>
<reference evidence="10" key="1">
    <citation type="submission" date="2019-02" db="EMBL/GenBank/DDBJ databases">
        <authorList>
            <person name="Gruber-Vodicka R. H."/>
            <person name="Seah K. B. B."/>
        </authorList>
    </citation>
    <scope>NUCLEOTIDE SEQUENCE</scope>
    <source>
        <strain evidence="10">BECK_BZ131</strain>
    </source>
</reference>
<keyword evidence="2 8" id="KW-1277">Toxin-antitoxin system</keyword>
<accession>A0A450T3M5</accession>
<dbReference type="PANTHER" id="PTHR33653">
    <property type="entry name" value="RIBONUCLEASE VAPC2"/>
    <property type="match status" value="1"/>
</dbReference>
<dbReference type="InterPro" id="IPR002716">
    <property type="entry name" value="PIN_dom"/>
</dbReference>
<keyword evidence="4 8" id="KW-0479">Metal-binding</keyword>
<dbReference type="Pfam" id="PF01850">
    <property type="entry name" value="PIN"/>
    <property type="match status" value="1"/>
</dbReference>
<comment type="cofactor">
    <cofactor evidence="1 8">
        <name>Mg(2+)</name>
        <dbReference type="ChEBI" id="CHEBI:18420"/>
    </cofactor>
</comment>
<comment type="function">
    <text evidence="8">Toxic component of a toxin-antitoxin (TA) system. An RNase.</text>
</comment>
<evidence type="ECO:0000256" key="5">
    <source>
        <dbReference type="ARBA" id="ARBA00022801"/>
    </source>
</evidence>
<evidence type="ECO:0000313" key="10">
    <source>
        <dbReference type="EMBL" id="VFJ61153.1"/>
    </source>
</evidence>
<keyword evidence="5 8" id="KW-0378">Hydrolase</keyword>
<evidence type="ECO:0000256" key="8">
    <source>
        <dbReference type="HAMAP-Rule" id="MF_00265"/>
    </source>
</evidence>
<evidence type="ECO:0000259" key="9">
    <source>
        <dbReference type="Pfam" id="PF01850"/>
    </source>
</evidence>
<feature type="domain" description="PIN" evidence="9">
    <location>
        <begin position="4"/>
        <end position="122"/>
    </location>
</feature>
<dbReference type="GO" id="GO:0016787">
    <property type="term" value="F:hydrolase activity"/>
    <property type="evidence" value="ECO:0007669"/>
    <property type="project" value="UniProtKB-KW"/>
</dbReference>
<evidence type="ECO:0000256" key="1">
    <source>
        <dbReference type="ARBA" id="ARBA00001946"/>
    </source>
</evidence>
<protein>
    <recommendedName>
        <fullName evidence="8">Ribonuclease VapC</fullName>
        <shortName evidence="8">RNase VapC</shortName>
        <ecNumber evidence="8">3.1.-.-</ecNumber>
    </recommendedName>
    <alternativeName>
        <fullName evidence="8">Toxin VapC</fullName>
    </alternativeName>
</protein>
<sequence>MKFLLDTVVLSEFRKQEPNPHVVRWLQEVKTPNLFLSVVTIGEVERGISKQRNINPAFARKLSDWLKTVFLHYHDRILLIDIPIARRWGILSNQHGHAGADLLIAATALEHELTVVTRNTRHFEPTGVSVLNPFEPFAKAET</sequence>
<dbReference type="GO" id="GO:0090729">
    <property type="term" value="F:toxin activity"/>
    <property type="evidence" value="ECO:0007669"/>
    <property type="project" value="UniProtKB-KW"/>
</dbReference>
<proteinExistence type="inferred from homology"/>
<dbReference type="EC" id="3.1.-.-" evidence="8"/>
<dbReference type="InterPro" id="IPR022907">
    <property type="entry name" value="VapC_family"/>
</dbReference>
<dbReference type="EMBL" id="CAADFE010000001">
    <property type="protein sequence ID" value="VFJ61153.1"/>
    <property type="molecule type" value="Genomic_DNA"/>
</dbReference>
<evidence type="ECO:0000256" key="2">
    <source>
        <dbReference type="ARBA" id="ARBA00022649"/>
    </source>
</evidence>
<evidence type="ECO:0000256" key="6">
    <source>
        <dbReference type="ARBA" id="ARBA00022842"/>
    </source>
</evidence>
<dbReference type="Gene3D" id="3.40.50.1010">
    <property type="entry name" value="5'-nuclease"/>
    <property type="match status" value="1"/>
</dbReference>
<dbReference type="GO" id="GO:0000287">
    <property type="term" value="F:magnesium ion binding"/>
    <property type="evidence" value="ECO:0007669"/>
    <property type="project" value="UniProtKB-UniRule"/>
</dbReference>
<dbReference type="InterPro" id="IPR050556">
    <property type="entry name" value="Type_II_TA_system_RNase"/>
</dbReference>
<organism evidence="10">
    <name type="scientific">Candidatus Kentrum sp. FW</name>
    <dbReference type="NCBI Taxonomy" id="2126338"/>
    <lineage>
        <taxon>Bacteria</taxon>
        <taxon>Pseudomonadati</taxon>
        <taxon>Pseudomonadota</taxon>
        <taxon>Gammaproteobacteria</taxon>
        <taxon>Candidatus Kentrum</taxon>
    </lineage>
</organism>
<dbReference type="SUPFAM" id="SSF88723">
    <property type="entry name" value="PIN domain-like"/>
    <property type="match status" value="1"/>
</dbReference>
<feature type="binding site" evidence="8">
    <location>
        <position position="6"/>
    </location>
    <ligand>
        <name>Mg(2+)</name>
        <dbReference type="ChEBI" id="CHEBI:18420"/>
    </ligand>
</feature>
<feature type="binding site" evidence="8">
    <location>
        <position position="101"/>
    </location>
    <ligand>
        <name>Mg(2+)</name>
        <dbReference type="ChEBI" id="CHEBI:18420"/>
    </ligand>
</feature>
<dbReference type="GO" id="GO:0004540">
    <property type="term" value="F:RNA nuclease activity"/>
    <property type="evidence" value="ECO:0007669"/>
    <property type="project" value="InterPro"/>
</dbReference>
<name>A0A450T3M5_9GAMM</name>
<dbReference type="HAMAP" id="MF_00265">
    <property type="entry name" value="VapC_Nob1"/>
    <property type="match status" value="1"/>
</dbReference>
<dbReference type="PANTHER" id="PTHR33653:SF1">
    <property type="entry name" value="RIBONUCLEASE VAPC2"/>
    <property type="match status" value="1"/>
</dbReference>
<dbReference type="CDD" id="cd18746">
    <property type="entry name" value="PIN_VapC4-5_FitB-like"/>
    <property type="match status" value="1"/>
</dbReference>
<evidence type="ECO:0000256" key="7">
    <source>
        <dbReference type="ARBA" id="ARBA00038093"/>
    </source>
</evidence>
<keyword evidence="8" id="KW-0800">Toxin</keyword>